<dbReference type="GO" id="GO:0003825">
    <property type="term" value="F:alpha,alpha-trehalose-phosphate synthase (UDP-forming) activity"/>
    <property type="evidence" value="ECO:0007669"/>
    <property type="project" value="TreeGrafter"/>
</dbReference>
<dbReference type="CDD" id="cd03788">
    <property type="entry name" value="GT20_TPS"/>
    <property type="match status" value="1"/>
</dbReference>
<name>T1IGN6_RHOPR</name>
<dbReference type="InterPro" id="IPR001830">
    <property type="entry name" value="Glyco_trans_20"/>
</dbReference>
<dbReference type="VEuPathDB" id="VectorBase:RPRC015455"/>
<dbReference type="Gene3D" id="3.40.50.2000">
    <property type="entry name" value="Glycogen Phosphorylase B"/>
    <property type="match status" value="2"/>
</dbReference>
<dbReference type="EMBL" id="ACPB03009953">
    <property type="status" value="NOT_ANNOTATED_CDS"/>
    <property type="molecule type" value="Genomic_DNA"/>
</dbReference>
<dbReference type="PANTHER" id="PTHR10788:SF106">
    <property type="entry name" value="BCDNA.GH08860"/>
    <property type="match status" value="1"/>
</dbReference>
<keyword evidence="4" id="KW-1185">Reference proteome</keyword>
<dbReference type="NCBIfam" id="TIGR01484">
    <property type="entry name" value="HAD-SF-IIB"/>
    <property type="match status" value="1"/>
</dbReference>
<dbReference type="PANTHER" id="PTHR10788">
    <property type="entry name" value="TREHALOSE-6-PHOSPHATE SYNTHASE"/>
    <property type="match status" value="1"/>
</dbReference>
<comment type="similarity">
    <text evidence="2">In the C-terminal section; belongs to the trehalose phosphatase family.</text>
</comment>
<evidence type="ECO:0000313" key="4">
    <source>
        <dbReference type="Proteomes" id="UP000015103"/>
    </source>
</evidence>
<dbReference type="eggNOG" id="KOG1050">
    <property type="taxonomic scope" value="Eukaryota"/>
</dbReference>
<protein>
    <submittedName>
        <fullName evidence="3">Glyco_transf_20 domain-containing protein</fullName>
    </submittedName>
</protein>
<dbReference type="InterPro" id="IPR006379">
    <property type="entry name" value="HAD-SF_hydro_IIB"/>
</dbReference>
<accession>T1IGN6</accession>
<proteinExistence type="inferred from homology"/>
<dbReference type="SUPFAM" id="SSF56784">
    <property type="entry name" value="HAD-like"/>
    <property type="match status" value="1"/>
</dbReference>
<dbReference type="Gene3D" id="3.40.50.1000">
    <property type="entry name" value="HAD superfamily/HAD-like"/>
    <property type="match status" value="1"/>
</dbReference>
<dbReference type="SUPFAM" id="SSF53756">
    <property type="entry name" value="UDP-Glycosyltransferase/glycogen phosphorylase"/>
    <property type="match status" value="1"/>
</dbReference>
<dbReference type="AlphaFoldDB" id="T1IGN6"/>
<dbReference type="InterPro" id="IPR003337">
    <property type="entry name" value="Trehalose_PPase"/>
</dbReference>
<evidence type="ECO:0000256" key="1">
    <source>
        <dbReference type="ARBA" id="ARBA00005409"/>
    </source>
</evidence>
<dbReference type="Proteomes" id="UP000015103">
    <property type="component" value="Unassembled WGS sequence"/>
</dbReference>
<dbReference type="InParanoid" id="T1IGN6"/>
<comment type="similarity">
    <text evidence="1">In the N-terminal section; belongs to the glycosyltransferase 20 family.</text>
</comment>
<sequence length="769" mass="87723">VCAQILEKNNPEIIVLSNRLPFVLEKKPDGSLMRRPSAGGLVTAVAPVIIQGGGMWVGWPGTFFKEGVIIPESHPNDKSPTAKLKSDKIVPVVINEELSDLYYNGCCNYTFWPLFHSMPDRARFSTDYWHGYEVANQIFSDKTIVALMNTQYFGKDKDVIVWVHDYHLMLCCDQIRLAARFKNLRIKLAFFLHIPFPSWDIFQLFPWGDAVLQGLLGYDLIGFHTDQYSKNFISCCNKILGCNVSYSKKLVEHNGRTIIVQTLPIGIPYKLFDNLSLNAKRVLDGQHRIILGVDRLDYTKGLPYRLKAFKLFLSKYPQFIEKVVFLQIAVPTRTNVREYQALKHEMDELVGDINGQFTTANWTPIRYISGMHSQEKLVSLYRDCDVAFIAPIRDGMNLVAKEFVACQQKSPGVLIISPFAGVAESMKEALIANPLEPEECAEALHRALTMSENEKMVRINHLKYREKEGSVDHWVRTFLETMKSVSKTTHGEASPQQPLTEEVLNHELKHGLKKLRPHVAILVDYDGTLAPIQLKPELAVLPKQTRELLERLSNMPNVTLGIISGRLVENVMEMVKIRNIIYSGSHGQKVYFPNGDRHEEAASDTFLTISKAIADEMKAKICIDGAWVEFKGIYLAFHYRPVPKEKHSELSKEAIRIIKKHGFIPRKAHKAIESKPPVDWHKGTACLHILTKMFGFDWYNKVSIFFVGDDLTDEDAMMALKGMAYTYRVVKGEYIKTYAEKQLPSTESVLVLLNWIEKQYSKRLNKKKN</sequence>
<dbReference type="Pfam" id="PF02358">
    <property type="entry name" value="Trehalose_PPase"/>
    <property type="match status" value="1"/>
</dbReference>
<evidence type="ECO:0000256" key="2">
    <source>
        <dbReference type="ARBA" id="ARBA00006330"/>
    </source>
</evidence>
<dbReference type="Gene3D" id="3.30.70.1020">
    <property type="entry name" value="Trehalose-6-phosphate phosphatase related protein, domain 2"/>
    <property type="match status" value="1"/>
</dbReference>
<dbReference type="InterPro" id="IPR036412">
    <property type="entry name" value="HAD-like_sf"/>
</dbReference>
<dbReference type="GO" id="GO:0005829">
    <property type="term" value="C:cytosol"/>
    <property type="evidence" value="ECO:0007669"/>
    <property type="project" value="TreeGrafter"/>
</dbReference>
<dbReference type="GO" id="GO:0005992">
    <property type="term" value="P:trehalose biosynthetic process"/>
    <property type="evidence" value="ECO:0007669"/>
    <property type="project" value="InterPro"/>
</dbReference>
<dbReference type="FunFam" id="3.40.50.2000:FF:000150">
    <property type="entry name" value="Trehalose-6-phosphate synthase"/>
    <property type="match status" value="1"/>
</dbReference>
<dbReference type="NCBIfam" id="TIGR00685">
    <property type="entry name" value="T6PP"/>
    <property type="match status" value="1"/>
</dbReference>
<dbReference type="STRING" id="13249.T1IGN6"/>
<evidence type="ECO:0000313" key="3">
    <source>
        <dbReference type="EnsemblMetazoa" id="RPRC015455-PA"/>
    </source>
</evidence>
<dbReference type="EnsemblMetazoa" id="RPRC015455-RA">
    <property type="protein sequence ID" value="RPRC015455-PA"/>
    <property type="gene ID" value="RPRC015455"/>
</dbReference>
<reference evidence="3" key="1">
    <citation type="submission" date="2015-05" db="UniProtKB">
        <authorList>
            <consortium name="EnsemblMetazoa"/>
        </authorList>
    </citation>
    <scope>IDENTIFICATION</scope>
</reference>
<dbReference type="GO" id="GO:0004805">
    <property type="term" value="F:trehalose-phosphatase activity"/>
    <property type="evidence" value="ECO:0007669"/>
    <property type="project" value="TreeGrafter"/>
</dbReference>
<organism evidence="3 4">
    <name type="scientific">Rhodnius prolixus</name>
    <name type="common">Triatomid bug</name>
    <dbReference type="NCBI Taxonomy" id="13249"/>
    <lineage>
        <taxon>Eukaryota</taxon>
        <taxon>Metazoa</taxon>
        <taxon>Ecdysozoa</taxon>
        <taxon>Arthropoda</taxon>
        <taxon>Hexapoda</taxon>
        <taxon>Insecta</taxon>
        <taxon>Pterygota</taxon>
        <taxon>Neoptera</taxon>
        <taxon>Paraneoptera</taxon>
        <taxon>Hemiptera</taxon>
        <taxon>Heteroptera</taxon>
        <taxon>Panheteroptera</taxon>
        <taxon>Cimicomorpha</taxon>
        <taxon>Reduviidae</taxon>
        <taxon>Triatominae</taxon>
        <taxon>Rhodnius</taxon>
    </lineage>
</organism>
<dbReference type="InterPro" id="IPR023214">
    <property type="entry name" value="HAD_sf"/>
</dbReference>
<dbReference type="Pfam" id="PF00982">
    <property type="entry name" value="Glyco_transf_20"/>
    <property type="match status" value="1"/>
</dbReference>
<dbReference type="HOGENOM" id="CLU_002351_3_3_1"/>